<dbReference type="InParanoid" id="A0A482WI09"/>
<evidence type="ECO:0000256" key="1">
    <source>
        <dbReference type="SAM" id="Phobius"/>
    </source>
</evidence>
<keyword evidence="1" id="KW-0812">Transmembrane</keyword>
<sequence length="295" mass="32587">MAESTITNDDALNVDVEKIQVTRGIGGEEATNMVAQGDNRCKLCVTVEVQHNQIPSTEPVCKVGIIEDHDDPRAENLETEFFSAAEIQSSTLNTATESQSDFKIQHKMLELDSEDGSSKVGESVWEDVKLNNDDGIQLETSIQVEADYSDLTISESPNHFASFRMIFPYFIRVLHVFNSLMINSTPAKKLTAEDSDEASTSDINGQCSLDVGRGDPISCDVFQACSSSGEENLTTPGHENENQCPYAVPEPEHDSPRLTHDRTIDLLSLIVAGEIVAIILCMITFFYHTLQMNDY</sequence>
<evidence type="ECO:0000313" key="2">
    <source>
        <dbReference type="EMBL" id="RZF32811.1"/>
    </source>
</evidence>
<keyword evidence="1" id="KW-1133">Transmembrane helix</keyword>
<protein>
    <submittedName>
        <fullName evidence="2">Uncharacterized protein</fullName>
    </submittedName>
</protein>
<feature type="transmembrane region" description="Helical" evidence="1">
    <location>
        <begin position="266"/>
        <end position="287"/>
    </location>
</feature>
<accession>A0A482WI09</accession>
<comment type="caution">
    <text evidence="2">The sequence shown here is derived from an EMBL/GenBank/DDBJ whole genome shotgun (WGS) entry which is preliminary data.</text>
</comment>
<reference evidence="2 3" key="1">
    <citation type="journal article" date="2017" name="Gigascience">
        <title>Genome sequence of the small brown planthopper, Laodelphax striatellus.</title>
        <authorList>
            <person name="Zhu J."/>
            <person name="Jiang F."/>
            <person name="Wang X."/>
            <person name="Yang P."/>
            <person name="Bao Y."/>
            <person name="Zhao W."/>
            <person name="Wang W."/>
            <person name="Lu H."/>
            <person name="Wang Q."/>
            <person name="Cui N."/>
            <person name="Li J."/>
            <person name="Chen X."/>
            <person name="Luo L."/>
            <person name="Yu J."/>
            <person name="Kang L."/>
            <person name="Cui F."/>
        </authorList>
    </citation>
    <scope>NUCLEOTIDE SEQUENCE [LARGE SCALE GENOMIC DNA]</scope>
    <source>
        <strain evidence="2">Lst14</strain>
    </source>
</reference>
<gene>
    <name evidence="2" type="ORF">LSTR_LSTR011457</name>
</gene>
<dbReference type="AlphaFoldDB" id="A0A482WI09"/>
<evidence type="ECO:0000313" key="3">
    <source>
        <dbReference type="Proteomes" id="UP000291343"/>
    </source>
</evidence>
<proteinExistence type="predicted"/>
<keyword evidence="3" id="KW-1185">Reference proteome</keyword>
<dbReference type="EMBL" id="QKKF02035878">
    <property type="protein sequence ID" value="RZF32811.1"/>
    <property type="molecule type" value="Genomic_DNA"/>
</dbReference>
<keyword evidence="1" id="KW-0472">Membrane</keyword>
<organism evidence="2 3">
    <name type="scientific">Laodelphax striatellus</name>
    <name type="common">Small brown planthopper</name>
    <name type="synonym">Delphax striatella</name>
    <dbReference type="NCBI Taxonomy" id="195883"/>
    <lineage>
        <taxon>Eukaryota</taxon>
        <taxon>Metazoa</taxon>
        <taxon>Ecdysozoa</taxon>
        <taxon>Arthropoda</taxon>
        <taxon>Hexapoda</taxon>
        <taxon>Insecta</taxon>
        <taxon>Pterygota</taxon>
        <taxon>Neoptera</taxon>
        <taxon>Paraneoptera</taxon>
        <taxon>Hemiptera</taxon>
        <taxon>Auchenorrhyncha</taxon>
        <taxon>Fulgoroidea</taxon>
        <taxon>Delphacidae</taxon>
        <taxon>Criomorphinae</taxon>
        <taxon>Laodelphax</taxon>
    </lineage>
</organism>
<dbReference type="Proteomes" id="UP000291343">
    <property type="component" value="Unassembled WGS sequence"/>
</dbReference>
<name>A0A482WI09_LAOST</name>
<dbReference type="SMR" id="A0A482WI09"/>